<dbReference type="Gene3D" id="2.60.40.10">
    <property type="entry name" value="Immunoglobulins"/>
    <property type="match status" value="1"/>
</dbReference>
<dbReference type="SUPFAM" id="SSF81296">
    <property type="entry name" value="E set domains"/>
    <property type="match status" value="1"/>
</dbReference>
<dbReference type="InterPro" id="IPR002889">
    <property type="entry name" value="WSC_carb-bd"/>
</dbReference>
<keyword evidence="5" id="KW-1185">Reference proteome</keyword>
<dbReference type="InterPro" id="IPR037293">
    <property type="entry name" value="Gal_Oxidase_central_sf"/>
</dbReference>
<sequence>MGVLNALSVAIALSLLQASRAQLTIPNTLPSPWTSQGCITDNVGGRTLGGANTANNQMTIENCIAFCEARDFIYAGVEFGAECCASTEPCGAGNRLNLFWNGETPPAPPTIVPSVGDWQSLGCISDNVNGGGRTIPNGVDTDGPVTIESCTTACFNLGFPIAGAEFADQCFCGNAIINGGASTPDGDCNMVCEGNPQQFCGGPDRLNAYHYTGNDLPPQNGGGGGGGGGGPIAVFPVLEPGRLPTGWAYNACWVDNAHGRIFTLQLPGSQSNTIESCVGSCAGQNFTVAGTEFGDECYCGNSLVNGATMATNQNDCNMGCAGNTTEACGGPNRMSVYASTTITALPVPTAQTTDLPGQWVYQGCLREPAQGKMFPNQIIWIGNNSATACMEQCAAFGFPAAGVEFGQECYCGDITDVTSKNGVFGDASECNTPCPGDPIHICGQGDRLSTYYWNGTMNDWKTPENIGRYEFFVPGLIIPLIATVGINNKVTLLEKWGTGPPNTTGAYELDPTLVDGPDWRAAYREMHVKTDVFCAGSVILPDKAGRQINVGGWSLDSTFGVRLFTPDGTTGTNSTTDWEEDFHTLALQRGRWYPTAAILSNGSVLVIGGETGSNAAPQPNLEILPKPEGGDTVLHMDWLERTDPNNLYPFVIILPSQNIFVGYWNEARILDPVTFDTVTELPNMPGNVNNFLAGRTYPLEGAAVPLPQHAPYTDPLEILVCGGSTDGAGQAVDNCVSIAPEAPNPQWILERMPSRRVLACMVSLPDGTFMIMNGATAGVAGFGLANNPNLNAVLYDPTQPHGSRMSILNNTIVPRMYHSEATLLPDGRILVSGSDPQTNNDDGTVKYPQEYRIEVYIPPYLNEGRTQPTFTMANNDWAYGGQYQITVNLFHGDTSTMRVSLLGATSSTHGNTMGARTIFPAFSCSGNTCTITAPPDAGISPPGWHMLFVLDGPTPSHAQWVRIGGDPSSLGLWPDLPGFTFPGM</sequence>
<dbReference type="Pfam" id="PF09118">
    <property type="entry name" value="GO-like_E_set"/>
    <property type="match status" value="1"/>
</dbReference>
<dbReference type="EMBL" id="NHTK01001050">
    <property type="protein sequence ID" value="PPR03571.1"/>
    <property type="molecule type" value="Genomic_DNA"/>
</dbReference>
<dbReference type="OrthoDB" id="2019572at2759"/>
<dbReference type="CDD" id="cd02851">
    <property type="entry name" value="E_set_GO_C"/>
    <property type="match status" value="1"/>
</dbReference>
<keyword evidence="1 2" id="KW-0732">Signal</keyword>
<evidence type="ECO:0000256" key="1">
    <source>
        <dbReference type="ARBA" id="ARBA00022729"/>
    </source>
</evidence>
<dbReference type="SMART" id="SM00321">
    <property type="entry name" value="WSC"/>
    <property type="match status" value="4"/>
</dbReference>
<dbReference type="PANTHER" id="PTHR32208:SF105">
    <property type="entry name" value="COPPER RADICAL OXIDASE"/>
    <property type="match status" value="1"/>
</dbReference>
<dbReference type="InterPro" id="IPR015202">
    <property type="entry name" value="GO-like_E_set"/>
</dbReference>
<dbReference type="PANTHER" id="PTHR32208">
    <property type="entry name" value="SECRETED PROTEIN-RELATED"/>
    <property type="match status" value="1"/>
</dbReference>
<dbReference type="InterPro" id="IPR009880">
    <property type="entry name" value="Glyoxal_oxidase_N"/>
</dbReference>
<feature type="domain" description="WSC" evidence="3">
    <location>
        <begin position="358"/>
        <end position="455"/>
    </location>
</feature>
<feature type="domain" description="WSC" evidence="3">
    <location>
        <begin position="246"/>
        <end position="340"/>
    </location>
</feature>
<dbReference type="PROSITE" id="PS51212">
    <property type="entry name" value="WSC"/>
    <property type="match status" value="3"/>
</dbReference>
<dbReference type="InterPro" id="IPR013783">
    <property type="entry name" value="Ig-like_fold"/>
</dbReference>
<dbReference type="Proteomes" id="UP000284842">
    <property type="component" value="Unassembled WGS sequence"/>
</dbReference>
<dbReference type="InterPro" id="IPR011043">
    <property type="entry name" value="Gal_Oxase/kelch_b-propeller"/>
</dbReference>
<dbReference type="InParanoid" id="A0A409YKI1"/>
<feature type="signal peptide" evidence="2">
    <location>
        <begin position="1"/>
        <end position="21"/>
    </location>
</feature>
<evidence type="ECO:0000313" key="4">
    <source>
        <dbReference type="EMBL" id="PPR03571.1"/>
    </source>
</evidence>
<dbReference type="InterPro" id="IPR014756">
    <property type="entry name" value="Ig_E-set"/>
</dbReference>
<organism evidence="4 5">
    <name type="scientific">Panaeolus cyanescens</name>
    <dbReference type="NCBI Taxonomy" id="181874"/>
    <lineage>
        <taxon>Eukaryota</taxon>
        <taxon>Fungi</taxon>
        <taxon>Dikarya</taxon>
        <taxon>Basidiomycota</taxon>
        <taxon>Agaricomycotina</taxon>
        <taxon>Agaricomycetes</taxon>
        <taxon>Agaricomycetidae</taxon>
        <taxon>Agaricales</taxon>
        <taxon>Agaricineae</taxon>
        <taxon>Galeropsidaceae</taxon>
        <taxon>Panaeolus</taxon>
    </lineage>
</organism>
<comment type="caution">
    <text evidence="4">The sequence shown here is derived from an EMBL/GenBank/DDBJ whole genome shotgun (WGS) entry which is preliminary data.</text>
</comment>
<reference evidence="4 5" key="1">
    <citation type="journal article" date="2018" name="Evol. Lett.">
        <title>Horizontal gene cluster transfer increased hallucinogenic mushroom diversity.</title>
        <authorList>
            <person name="Reynolds H.T."/>
            <person name="Vijayakumar V."/>
            <person name="Gluck-Thaler E."/>
            <person name="Korotkin H.B."/>
            <person name="Matheny P.B."/>
            <person name="Slot J.C."/>
        </authorList>
    </citation>
    <scope>NUCLEOTIDE SEQUENCE [LARGE SCALE GENOMIC DNA]</scope>
    <source>
        <strain evidence="4 5">2629</strain>
    </source>
</reference>
<dbReference type="Gene3D" id="2.130.10.80">
    <property type="entry name" value="Galactose oxidase/kelch, beta-propeller"/>
    <property type="match status" value="1"/>
</dbReference>
<name>A0A409YKI1_9AGAR</name>
<feature type="chain" id="PRO_5019059389" description="WSC domain-containing protein" evidence="2">
    <location>
        <begin position="22"/>
        <end position="984"/>
    </location>
</feature>
<dbReference type="SUPFAM" id="SSF50965">
    <property type="entry name" value="Galactose oxidase, central domain"/>
    <property type="match status" value="1"/>
</dbReference>
<feature type="domain" description="WSC" evidence="3">
    <location>
        <begin position="117"/>
        <end position="212"/>
    </location>
</feature>
<accession>A0A409YKI1</accession>
<evidence type="ECO:0000256" key="2">
    <source>
        <dbReference type="SAM" id="SignalP"/>
    </source>
</evidence>
<evidence type="ECO:0000313" key="5">
    <source>
        <dbReference type="Proteomes" id="UP000284842"/>
    </source>
</evidence>
<proteinExistence type="predicted"/>
<protein>
    <recommendedName>
        <fullName evidence="3">WSC domain-containing protein</fullName>
    </recommendedName>
</protein>
<evidence type="ECO:0000259" key="3">
    <source>
        <dbReference type="PROSITE" id="PS51212"/>
    </source>
</evidence>
<dbReference type="Pfam" id="PF07250">
    <property type="entry name" value="Glyoxal_oxid_N"/>
    <property type="match status" value="1"/>
</dbReference>
<dbReference type="STRING" id="181874.A0A409YKI1"/>
<dbReference type="AlphaFoldDB" id="A0A409YKI1"/>
<gene>
    <name evidence="4" type="ORF">CVT24_007610</name>
</gene>
<dbReference type="Pfam" id="PF01822">
    <property type="entry name" value="WSC"/>
    <property type="match status" value="4"/>
</dbReference>